<name>A0A9X1M4R6_9MICC</name>
<reference evidence="1" key="1">
    <citation type="submission" date="2021-10" db="EMBL/GenBank/DDBJ databases">
        <title>Novel species in genus Arthrobacter.</title>
        <authorList>
            <person name="Liu Y."/>
        </authorList>
    </citation>
    <scope>NUCLEOTIDE SEQUENCE</scope>
    <source>
        <strain evidence="1">Zg-Y809</strain>
    </source>
</reference>
<dbReference type="Proteomes" id="UP001139264">
    <property type="component" value="Unassembled WGS sequence"/>
</dbReference>
<accession>A0A9X1M4R6</accession>
<sequence>MSFIENAVAHWAELQRLQATPGWKLTTANPWVLALFREAFSRTRPRIPLEEFHNMTDGFLRQLRISGVTLREDWTGKNYADDWVARRFLARPRVDGRFVYELTESSVRYLSYLDGFTSDKTSLNSSRLATLLDRVENLAHETNPDPAARIAVLKEEVARREDMIRALEAGEAPAPVDGETAVEAAQDILDLAAALPADFKRMRDGLEKMLHALRQEMVESNAAKGLTMGEILEADRKLRNTSEGRTYEGFTAFLNDAEQQDRFRAAIAEVLERDFAEDMSPEDRQSLHRLISDMRGQATEIHRIYGRLSESMHTYVQSDEYRESVQLRQLIRTAETAIHKAPRSKRRTAVVPAPQLYGAVFESLGMVHLFNPEDHAPPPKLPAPPSFSEADIHRSARTPKANRRALRDAVTRAAGKRGTATVGEIFAELAPEDRHLNSIRALLSAALEAGSADFSPGSRGGSTPAGLAASPESVTFTQIDGSERTALLPAVAVAKAPTHE</sequence>
<evidence type="ECO:0000313" key="2">
    <source>
        <dbReference type="Proteomes" id="UP001139264"/>
    </source>
</evidence>
<comment type="caution">
    <text evidence="1">The sequence shown here is derived from an EMBL/GenBank/DDBJ whole genome shotgun (WGS) entry which is preliminary data.</text>
</comment>
<proteinExistence type="predicted"/>
<dbReference type="AlphaFoldDB" id="A0A9X1M4R6"/>
<evidence type="ECO:0000313" key="1">
    <source>
        <dbReference type="EMBL" id="MCC3270875.1"/>
    </source>
</evidence>
<dbReference type="Pfam" id="PF11855">
    <property type="entry name" value="DUF3375"/>
    <property type="match status" value="1"/>
</dbReference>
<gene>
    <name evidence="1" type="ORF">LJ751_16195</name>
</gene>
<protein>
    <submittedName>
        <fullName evidence="1">DUF3375 domain-containing protein</fullName>
    </submittedName>
</protein>
<dbReference type="RefSeq" id="WP_227909159.1">
    <property type="nucleotide sequence ID" value="NZ_CP095461.1"/>
</dbReference>
<organism evidence="1 2">
    <name type="scientific">Arthrobacter gengyunqii</name>
    <dbReference type="NCBI Taxonomy" id="2886940"/>
    <lineage>
        <taxon>Bacteria</taxon>
        <taxon>Bacillati</taxon>
        <taxon>Actinomycetota</taxon>
        <taxon>Actinomycetes</taxon>
        <taxon>Micrococcales</taxon>
        <taxon>Micrococcaceae</taxon>
        <taxon>Arthrobacter</taxon>
    </lineage>
</organism>
<dbReference type="EMBL" id="JAJFZP010000015">
    <property type="protein sequence ID" value="MCC3270875.1"/>
    <property type="molecule type" value="Genomic_DNA"/>
</dbReference>
<dbReference type="InterPro" id="IPR021804">
    <property type="entry name" value="DUF3375"/>
</dbReference>